<evidence type="ECO:0000256" key="2">
    <source>
        <dbReference type="ARBA" id="ARBA00022670"/>
    </source>
</evidence>
<dbReference type="GO" id="GO:0006508">
    <property type="term" value="P:proteolysis"/>
    <property type="evidence" value="ECO:0007669"/>
    <property type="project" value="UniProtKB-KW"/>
</dbReference>
<evidence type="ECO:0000256" key="3">
    <source>
        <dbReference type="ARBA" id="ARBA00022801"/>
    </source>
</evidence>
<comment type="caution">
    <text evidence="5">The sequence shown here is derived from an EMBL/GenBank/DDBJ whole genome shotgun (WGS) entry which is preliminary data.</text>
</comment>
<sequence length="630" mass="71714">MNTSSDYISDALIGSVTNAFQRNKPVREKLHDGGRIHIDRQLPFLALYRQPATYADLSTERLLLGEASYILASGRPEHHASLARLIKEILTIQHEKFGACLLLELWSGEEVNDETRKPTFRIIAPRHGVSAEFLDEMENALLNARIDDSVTEVTISYEDEINPAQLPPLLTGLELEQLDCLHVGLEVRPIYRDEDTNTLLPFRLRRFHHTLAHELKRTFFAFARHCTPLSPEHHLELGQRSMTRVVYETDEMLAQISNRFDLLLHVTPTNAQAAWQAFEHSKFKDPPGFLYRPRSIDPDLMKRELFSIPLERIEDPTLAHIFSQKREELDRQLTLVADRNSNRFLLGSRQLFGDVDDELLQLAKQMLGMEITNYDSSSDADYMSASEFAECARQEIEYYRQQDAALPAQVELREDVPGIMVSKGNFLVGTDAKVPNARVKATLAHEIGTHVLTHYNGSQQPFRELYAGMAGYESMQEGLAVLAEYLVGGLGQSRLRLLACRVLAVHMITEGADFIETFRSLHRNYEVDPSTAFTITMRVFRGGGYTKDKVYLQGLAQILGYLVRGGDLESLYLGKISYDYLPLIEELQWRQVLIAPRLRPAFLFDKAETATRLEHLRQGATVIDLMKEVL</sequence>
<dbReference type="AlphaFoldDB" id="A0A1T2CHC7"/>
<dbReference type="PANTHER" id="PTHR31817:SF0">
    <property type="entry name" value="CHROMOSOME UNDETERMINED SCAFFOLD_67, WHOLE GENOME SHOTGUN SEQUENCE"/>
    <property type="match status" value="1"/>
</dbReference>
<dbReference type="Proteomes" id="UP000190962">
    <property type="component" value="Unassembled WGS sequence"/>
</dbReference>
<keyword evidence="2" id="KW-0645">Protease</keyword>
<name>A0A1T2CHC7_SOVGS</name>
<organism evidence="5 6">
    <name type="scientific">Solemya velum gill symbiont</name>
    <dbReference type="NCBI Taxonomy" id="2340"/>
    <lineage>
        <taxon>Bacteria</taxon>
        <taxon>Pseudomonadati</taxon>
        <taxon>Pseudomonadota</taxon>
        <taxon>Gammaproteobacteria</taxon>
        <taxon>sulfur-oxidizing symbionts</taxon>
    </lineage>
</organism>
<dbReference type="GO" id="GO:0008237">
    <property type="term" value="F:metallopeptidase activity"/>
    <property type="evidence" value="ECO:0007669"/>
    <property type="project" value="UniProtKB-KW"/>
</dbReference>
<dbReference type="SMART" id="SM01154">
    <property type="entry name" value="DUF1704"/>
    <property type="match status" value="1"/>
</dbReference>
<dbReference type="EMBL" id="MPNX01000020">
    <property type="protein sequence ID" value="OOY34208.1"/>
    <property type="molecule type" value="Genomic_DNA"/>
</dbReference>
<dbReference type="GO" id="GO:0080164">
    <property type="term" value="P:regulation of nitric oxide metabolic process"/>
    <property type="evidence" value="ECO:0007669"/>
    <property type="project" value="TreeGrafter"/>
</dbReference>
<keyword evidence="3" id="KW-0378">Hydrolase</keyword>
<evidence type="ECO:0000313" key="6">
    <source>
        <dbReference type="Proteomes" id="UP000190962"/>
    </source>
</evidence>
<dbReference type="Pfam" id="PF08014">
    <property type="entry name" value="MATCAP"/>
    <property type="match status" value="1"/>
</dbReference>
<reference evidence="5 6" key="1">
    <citation type="submission" date="2016-11" db="EMBL/GenBank/DDBJ databases">
        <title>Mixed transmission modes and dynamic genome evolution in an obligate animal-bacterial symbiosis.</title>
        <authorList>
            <person name="Russell S.L."/>
            <person name="Corbett-Detig R.B."/>
            <person name="Cavanaugh C.M."/>
        </authorList>
    </citation>
    <scope>NUCLEOTIDE SEQUENCE [LARGE SCALE GENOMIC DNA]</scope>
    <source>
        <strain evidence="5">MA-KB16</strain>
    </source>
</reference>
<protein>
    <recommendedName>
        <fullName evidence="7">Flavohemoglobin expression-modulating QEGLA motif protein</fullName>
    </recommendedName>
</protein>
<evidence type="ECO:0000256" key="1">
    <source>
        <dbReference type="ARBA" id="ARBA00001947"/>
    </source>
</evidence>
<dbReference type="RefSeq" id="WP_078453454.1">
    <property type="nucleotide sequence ID" value="NZ_MPNX01000020.1"/>
</dbReference>
<gene>
    <name evidence="5" type="ORF">BOV88_11480</name>
</gene>
<evidence type="ECO:0000256" key="4">
    <source>
        <dbReference type="ARBA" id="ARBA00023049"/>
    </source>
</evidence>
<comment type="cofactor">
    <cofactor evidence="1">
        <name>Zn(2+)</name>
        <dbReference type="ChEBI" id="CHEBI:29105"/>
    </cofactor>
</comment>
<dbReference type="PANTHER" id="PTHR31817">
    <property type="match status" value="1"/>
</dbReference>
<dbReference type="InterPro" id="IPR012548">
    <property type="entry name" value="MATCAP"/>
</dbReference>
<proteinExistence type="predicted"/>
<evidence type="ECO:0000313" key="5">
    <source>
        <dbReference type="EMBL" id="OOY34208.1"/>
    </source>
</evidence>
<accession>A0A1T2CHC7</accession>
<keyword evidence="4" id="KW-0482">Metalloprotease</keyword>
<evidence type="ECO:0008006" key="7">
    <source>
        <dbReference type="Google" id="ProtNLM"/>
    </source>
</evidence>